<dbReference type="CDD" id="cd01359">
    <property type="entry name" value="Argininosuccinate_lyase"/>
    <property type="match status" value="1"/>
</dbReference>
<comment type="similarity">
    <text evidence="6">Belongs to the lyase 1 family. Argininosuccinate lyase subfamily.</text>
</comment>
<evidence type="ECO:0000256" key="1">
    <source>
        <dbReference type="ARBA" id="ARBA00004941"/>
    </source>
</evidence>
<name>A0A249JY09_9ACTN</name>
<dbReference type="FunFam" id="1.10.40.30:FF:000001">
    <property type="entry name" value="Argininosuccinate lyase"/>
    <property type="match status" value="1"/>
</dbReference>
<keyword evidence="4 6" id="KW-0028">Amino-acid biosynthesis</keyword>
<dbReference type="GO" id="GO:0004056">
    <property type="term" value="F:argininosuccinate lyase activity"/>
    <property type="evidence" value="ECO:0007669"/>
    <property type="project" value="UniProtKB-UniRule"/>
</dbReference>
<dbReference type="PANTHER" id="PTHR43814">
    <property type="entry name" value="ARGININOSUCCINATE LYASE"/>
    <property type="match status" value="1"/>
</dbReference>
<dbReference type="EMBL" id="CP016768">
    <property type="protein sequence ID" value="ASY09400.1"/>
    <property type="molecule type" value="Genomic_DNA"/>
</dbReference>
<dbReference type="Gene3D" id="1.20.200.10">
    <property type="entry name" value="Fumarase/aspartase (Central domain)"/>
    <property type="match status" value="1"/>
</dbReference>
<dbReference type="InterPro" id="IPR022761">
    <property type="entry name" value="Fumarate_lyase_N"/>
</dbReference>
<protein>
    <recommendedName>
        <fullName evidence="2 6">Argininosuccinate lyase</fullName>
        <shortName evidence="6">ASAL</shortName>
        <ecNumber evidence="2 6">4.3.2.1</ecNumber>
    </recommendedName>
    <alternativeName>
        <fullName evidence="6">Arginosuccinase</fullName>
    </alternativeName>
</protein>
<dbReference type="PANTHER" id="PTHR43814:SF1">
    <property type="entry name" value="ARGININOSUCCINATE LYASE"/>
    <property type="match status" value="1"/>
</dbReference>
<organism evidence="9 10">
    <name type="scientific">Candidatus Nanopelagicus limnae</name>
    <dbReference type="NCBI Taxonomy" id="1884634"/>
    <lineage>
        <taxon>Bacteria</taxon>
        <taxon>Bacillati</taxon>
        <taxon>Actinomycetota</taxon>
        <taxon>Actinomycetes</taxon>
        <taxon>Candidatus Nanopelagicales</taxon>
        <taxon>Candidatus Nanopelagicaceae</taxon>
        <taxon>Candidatus Nanopelagicus</taxon>
    </lineage>
</organism>
<dbReference type="Proteomes" id="UP000217153">
    <property type="component" value="Chromosome"/>
</dbReference>
<dbReference type="GO" id="GO:0042450">
    <property type="term" value="P:L-arginine biosynthetic process via ornithine"/>
    <property type="evidence" value="ECO:0007669"/>
    <property type="project" value="UniProtKB-UniRule"/>
</dbReference>
<comment type="catalytic activity">
    <reaction evidence="6">
        <text>2-(N(omega)-L-arginino)succinate = fumarate + L-arginine</text>
        <dbReference type="Rhea" id="RHEA:24020"/>
        <dbReference type="ChEBI" id="CHEBI:29806"/>
        <dbReference type="ChEBI" id="CHEBI:32682"/>
        <dbReference type="ChEBI" id="CHEBI:57472"/>
        <dbReference type="EC" id="4.3.2.1"/>
    </reaction>
</comment>
<dbReference type="InterPro" id="IPR020557">
    <property type="entry name" value="Fumarate_lyase_CS"/>
</dbReference>
<evidence type="ECO:0000256" key="2">
    <source>
        <dbReference type="ARBA" id="ARBA00012338"/>
    </source>
</evidence>
<dbReference type="Pfam" id="PF14698">
    <property type="entry name" value="ASL_C2"/>
    <property type="match status" value="1"/>
</dbReference>
<evidence type="ECO:0000259" key="7">
    <source>
        <dbReference type="Pfam" id="PF00206"/>
    </source>
</evidence>
<keyword evidence="10" id="KW-1185">Reference proteome</keyword>
<comment type="subcellular location">
    <subcellularLocation>
        <location evidence="6">Cytoplasm</location>
    </subcellularLocation>
</comment>
<evidence type="ECO:0000313" key="9">
    <source>
        <dbReference type="EMBL" id="ASY09400.1"/>
    </source>
</evidence>
<evidence type="ECO:0000256" key="4">
    <source>
        <dbReference type="ARBA" id="ARBA00022605"/>
    </source>
</evidence>
<dbReference type="InterPro" id="IPR024083">
    <property type="entry name" value="Fumarase/histidase_N"/>
</dbReference>
<dbReference type="PROSITE" id="PS00163">
    <property type="entry name" value="FUMARATE_LYASES"/>
    <property type="match status" value="1"/>
</dbReference>
<dbReference type="EC" id="4.3.2.1" evidence="2 6"/>
<evidence type="ECO:0000259" key="8">
    <source>
        <dbReference type="Pfam" id="PF14698"/>
    </source>
</evidence>
<dbReference type="HAMAP" id="MF_00006">
    <property type="entry name" value="Arg_succ_lyase"/>
    <property type="match status" value="1"/>
</dbReference>
<dbReference type="FunFam" id="1.20.200.10:FF:000015">
    <property type="entry name" value="argininosuccinate lyase isoform X2"/>
    <property type="match status" value="1"/>
</dbReference>
<dbReference type="PRINTS" id="PR00149">
    <property type="entry name" value="FUMRATELYASE"/>
</dbReference>
<dbReference type="Pfam" id="PF00206">
    <property type="entry name" value="Lyase_1"/>
    <property type="match status" value="1"/>
</dbReference>
<evidence type="ECO:0000256" key="5">
    <source>
        <dbReference type="ARBA" id="ARBA00023239"/>
    </source>
</evidence>
<dbReference type="UniPathway" id="UPA00068">
    <property type="reaction ID" value="UER00114"/>
</dbReference>
<keyword evidence="6" id="KW-0963">Cytoplasm</keyword>
<evidence type="ECO:0000256" key="3">
    <source>
        <dbReference type="ARBA" id="ARBA00022571"/>
    </source>
</evidence>
<dbReference type="OrthoDB" id="9769623at2"/>
<feature type="domain" description="Fumarate lyase N-terminal" evidence="7">
    <location>
        <begin position="6"/>
        <end position="300"/>
    </location>
</feature>
<reference evidence="10" key="1">
    <citation type="submission" date="2016-10" db="EMBL/GenBank/DDBJ databases">
        <title>High microdiversification within the ubiquitous acI lineage of Actinobacteria.</title>
        <authorList>
            <person name="Neuenschwander S.M."/>
            <person name="Salcher M."/>
            <person name="Ghai R."/>
            <person name="Pernthaler J."/>
        </authorList>
    </citation>
    <scope>NUCLEOTIDE SEQUENCE [LARGE SCALE GENOMIC DNA]</scope>
</reference>
<comment type="pathway">
    <text evidence="1 6">Amino-acid biosynthesis; L-arginine biosynthesis; L-arginine from L-ornithine and carbamoyl phosphate: step 3/3.</text>
</comment>
<evidence type="ECO:0000313" key="10">
    <source>
        <dbReference type="Proteomes" id="UP000217153"/>
    </source>
</evidence>
<dbReference type="InterPro" id="IPR008948">
    <property type="entry name" value="L-Aspartase-like"/>
</dbReference>
<feature type="domain" description="Argininosuccinate lyase C-terminal" evidence="8">
    <location>
        <begin position="363"/>
        <end position="430"/>
    </location>
</feature>
<evidence type="ECO:0000256" key="6">
    <source>
        <dbReference type="HAMAP-Rule" id="MF_00006"/>
    </source>
</evidence>
<keyword evidence="3 6" id="KW-0055">Arginine biosynthesis</keyword>
<dbReference type="GO" id="GO:0005829">
    <property type="term" value="C:cytosol"/>
    <property type="evidence" value="ECO:0007669"/>
    <property type="project" value="TreeGrafter"/>
</dbReference>
<dbReference type="PRINTS" id="PR00145">
    <property type="entry name" value="ARGSUCLYASE"/>
</dbReference>
<sequence length="475" mass="51907">MTLWGGRFNQSPAQSMRDLSRSVHFDWRLAPYEIEVNLVHLSNLMKQKIVSKSDGEILQKGLLDLASEIGSGKFTYNNDDEDVHSAIERGLVEKCGSLGGAIRAGRSRNDLVITDFKLYLVDHLLEIASAIINLAKSFNIQATNQIDVIAPGFTHTQHAQPITFGQELSKHSHALLRDVDRIFDWIDRNNYSPFGAGALAGSSIQPEPETTALNLGFSGVMENSIDAVSDRDFAAEALFIMAMIGIHLSKIGEEFVLWSSTEFDWVEIDDAYATGSSIMPQKKNADVAELARGKSGRFIGNLTALFVVLKAMPFAYNRDLQEDKEPIFDSVDQLLILLPAITGMVQTAKFKQSNISKGAAAGYSLATEIADFLSKSGVPFSLAHEVAGECVKFCEKNGIELDQMSDQQLLTMHPNLTPEVKKFLNVSGAVSSRTSAMGTSKNSVLAAINKLNQDISGVDKVIASLRKQFSGMINP</sequence>
<dbReference type="Gene3D" id="1.10.40.30">
    <property type="entry name" value="Fumarase/aspartase (C-terminal domain)"/>
    <property type="match status" value="1"/>
</dbReference>
<dbReference type="Gene3D" id="1.10.275.10">
    <property type="entry name" value="Fumarase/aspartase (N-terminal domain)"/>
    <property type="match status" value="1"/>
</dbReference>
<proteinExistence type="inferred from homology"/>
<accession>A0A249JY09</accession>
<dbReference type="AlphaFoldDB" id="A0A249JY09"/>
<keyword evidence="5 6" id="KW-0456">Lyase</keyword>
<dbReference type="SUPFAM" id="SSF48557">
    <property type="entry name" value="L-aspartase-like"/>
    <property type="match status" value="1"/>
</dbReference>
<gene>
    <name evidence="6 9" type="primary">argH</name>
    <name evidence="9" type="ORF">B1s21122_03475</name>
</gene>
<dbReference type="InterPro" id="IPR009049">
    <property type="entry name" value="Argininosuccinate_lyase"/>
</dbReference>
<dbReference type="NCBIfam" id="TIGR00838">
    <property type="entry name" value="argH"/>
    <property type="match status" value="1"/>
</dbReference>
<dbReference type="InterPro" id="IPR029419">
    <property type="entry name" value="Arg_succ_lyase_C"/>
</dbReference>
<dbReference type="InterPro" id="IPR000362">
    <property type="entry name" value="Fumarate_lyase_fam"/>
</dbReference>
<dbReference type="KEGG" id="abam:B1s21122_03475"/>